<feature type="transmembrane region" description="Helical" evidence="1">
    <location>
        <begin position="85"/>
        <end position="103"/>
    </location>
</feature>
<sequence length="600" mass="67476">MKTNQPSEIFMKRRKYIFLLVFFLIIIVVLAVTNPAKIFSTYLYATLPIIIFFMAFLISMLFLYNRDPSDLTPINVNVNNWFLKAVVIFMQFGALIAFIYWIVSAFGNKTFEDISKNTYGDRFAIFFNILVLISIFTISILNIGENGKFSILSLGAISLLFFILFIIFKATNSDGGKYIQAPIIFFYGIICIGFLLIFNNSKDFTITTTNEQIINNYFSKALMFLFGSGISALFIYWIVTTIGKLDSKSSIISFILNILIVITILGLAYKAFVAGKIFQSSPLISLFVNILLYIPCIFVNIIELLASPFGGFKGSVLPSFSLKQEYQNTTRGSVIMLAIAISLLAIYFSFPYIKNKNVLQGGNQLLNDPVYSTSERVLGSYGTLNGSDNFNYQYAISFWFYIDSSAPSTNASYLKYTSLLNYGDKPNVKYNATTNTLMIVEDQTGGPPSTCPDFKISTDDVDENGMRIIYKRKDVLLQKWNNIIINYTGGTLDIFYNGELVKSSVEVIPYMKLDNLSVGQNNGLNGGICNVIYFNKPLNATQIYYIYNSVKNKTPPTLYESNFSVLQDQFNIASEGDKIVNSKIETGVESIPIPKNLDIK</sequence>
<name>A0A6C0DS14_9ZZZZ</name>
<feature type="transmembrane region" description="Helical" evidence="1">
    <location>
        <begin position="251"/>
        <end position="269"/>
    </location>
</feature>
<protein>
    <submittedName>
        <fullName evidence="2">Uncharacterized protein</fullName>
    </submittedName>
</protein>
<feature type="transmembrane region" description="Helical" evidence="1">
    <location>
        <begin position="42"/>
        <end position="64"/>
    </location>
</feature>
<feature type="transmembrane region" description="Helical" evidence="1">
    <location>
        <begin position="123"/>
        <end position="142"/>
    </location>
</feature>
<feature type="transmembrane region" description="Helical" evidence="1">
    <location>
        <begin position="290"/>
        <end position="312"/>
    </location>
</feature>
<evidence type="ECO:0000256" key="1">
    <source>
        <dbReference type="SAM" id="Phobius"/>
    </source>
</evidence>
<dbReference type="Pfam" id="PF13385">
    <property type="entry name" value="Laminin_G_3"/>
    <property type="match status" value="1"/>
</dbReference>
<dbReference type="AlphaFoldDB" id="A0A6C0DS14"/>
<keyword evidence="1" id="KW-0812">Transmembrane</keyword>
<reference evidence="2" key="1">
    <citation type="journal article" date="2020" name="Nature">
        <title>Giant virus diversity and host interactions through global metagenomics.</title>
        <authorList>
            <person name="Schulz F."/>
            <person name="Roux S."/>
            <person name="Paez-Espino D."/>
            <person name="Jungbluth S."/>
            <person name="Walsh D.A."/>
            <person name="Denef V.J."/>
            <person name="McMahon K.D."/>
            <person name="Konstantinidis K.T."/>
            <person name="Eloe-Fadrosh E.A."/>
            <person name="Kyrpides N.C."/>
            <person name="Woyke T."/>
        </authorList>
    </citation>
    <scope>NUCLEOTIDE SEQUENCE</scope>
    <source>
        <strain evidence="2">GVMAG-M-3300023174-5</strain>
    </source>
</reference>
<accession>A0A6C0DS14</accession>
<proteinExistence type="predicted"/>
<dbReference type="EMBL" id="MN739668">
    <property type="protein sequence ID" value="QHT19567.1"/>
    <property type="molecule type" value="Genomic_DNA"/>
</dbReference>
<keyword evidence="1" id="KW-1133">Transmembrane helix</keyword>
<feature type="transmembrane region" description="Helical" evidence="1">
    <location>
        <begin position="16"/>
        <end position="36"/>
    </location>
</feature>
<feature type="transmembrane region" description="Helical" evidence="1">
    <location>
        <begin position="221"/>
        <end position="239"/>
    </location>
</feature>
<evidence type="ECO:0000313" key="2">
    <source>
        <dbReference type="EMBL" id="QHT19567.1"/>
    </source>
</evidence>
<dbReference type="InterPro" id="IPR013320">
    <property type="entry name" value="ConA-like_dom_sf"/>
</dbReference>
<keyword evidence="1" id="KW-0472">Membrane</keyword>
<organism evidence="2">
    <name type="scientific">viral metagenome</name>
    <dbReference type="NCBI Taxonomy" id="1070528"/>
    <lineage>
        <taxon>unclassified sequences</taxon>
        <taxon>metagenomes</taxon>
        <taxon>organismal metagenomes</taxon>
    </lineage>
</organism>
<dbReference type="SUPFAM" id="SSF49899">
    <property type="entry name" value="Concanavalin A-like lectins/glucanases"/>
    <property type="match status" value="1"/>
</dbReference>
<feature type="transmembrane region" description="Helical" evidence="1">
    <location>
        <begin position="149"/>
        <end position="167"/>
    </location>
</feature>
<feature type="transmembrane region" description="Helical" evidence="1">
    <location>
        <begin position="179"/>
        <end position="200"/>
    </location>
</feature>
<dbReference type="Gene3D" id="2.60.120.200">
    <property type="match status" value="1"/>
</dbReference>
<feature type="transmembrane region" description="Helical" evidence="1">
    <location>
        <begin position="332"/>
        <end position="350"/>
    </location>
</feature>